<dbReference type="EMBL" id="FOWQ01000001">
    <property type="protein sequence ID" value="SFO74589.1"/>
    <property type="molecule type" value="Genomic_DNA"/>
</dbReference>
<keyword evidence="1" id="KW-0378">Hydrolase</keyword>
<name>A0A1I5JPE3_9ACTN</name>
<evidence type="ECO:0000256" key="2">
    <source>
        <dbReference type="SAM" id="MobiDB-lite"/>
    </source>
</evidence>
<dbReference type="NCBIfam" id="NF033748">
    <property type="entry name" value="class_F_sortase"/>
    <property type="match status" value="1"/>
</dbReference>
<feature type="region of interest" description="Disordered" evidence="2">
    <location>
        <begin position="64"/>
        <end position="101"/>
    </location>
</feature>
<sequence length="255" mass="26647">MDLAGPGREARDRSRAPWPVRSLATRRRRRGRTALLGAVLGTGGAVLLLLGLPPWLGSAPVHVPAPATSSSPDPVSKPVAVPGDDLTATPSPHPPRSEPVHLDIPRIGLSTDVIPVGLNSDGTVGVPPLDDGAPAGWYRYLAPPGDPGPAVLLGHVDTHRGPAVFSRLHELLPGDAISVRRADGRTVDFVVDSVRTHPKAEFPAEAVYGPSAEPVLRLVTCGGVFDEERRSYRSNVVVYASFVAPVSGAAGVRTA</sequence>
<evidence type="ECO:0000313" key="4">
    <source>
        <dbReference type="EMBL" id="SFO74589.1"/>
    </source>
</evidence>
<feature type="region of interest" description="Disordered" evidence="2">
    <location>
        <begin position="1"/>
        <end position="22"/>
    </location>
</feature>
<protein>
    <submittedName>
        <fullName evidence="4">Sortase family protein</fullName>
    </submittedName>
</protein>
<organism evidence="4 5">
    <name type="scientific">Geodermatophilus dictyosporus</name>
    <dbReference type="NCBI Taxonomy" id="1523247"/>
    <lineage>
        <taxon>Bacteria</taxon>
        <taxon>Bacillati</taxon>
        <taxon>Actinomycetota</taxon>
        <taxon>Actinomycetes</taxon>
        <taxon>Geodermatophilales</taxon>
        <taxon>Geodermatophilaceae</taxon>
        <taxon>Geodermatophilus</taxon>
    </lineage>
</organism>
<keyword evidence="3" id="KW-0472">Membrane</keyword>
<evidence type="ECO:0000256" key="3">
    <source>
        <dbReference type="SAM" id="Phobius"/>
    </source>
</evidence>
<dbReference type="Gene3D" id="2.40.260.10">
    <property type="entry name" value="Sortase"/>
    <property type="match status" value="1"/>
</dbReference>
<proteinExistence type="predicted"/>
<dbReference type="AlphaFoldDB" id="A0A1I5JPE3"/>
<dbReference type="InterPro" id="IPR042001">
    <property type="entry name" value="Sortase_F"/>
</dbReference>
<gene>
    <name evidence="4" type="ORF">SAMN05660464_0919</name>
</gene>
<dbReference type="Pfam" id="PF04203">
    <property type="entry name" value="Sortase"/>
    <property type="match status" value="1"/>
</dbReference>
<keyword evidence="5" id="KW-1185">Reference proteome</keyword>
<dbReference type="OrthoDB" id="525039at2"/>
<keyword evidence="3" id="KW-0812">Transmembrane</keyword>
<dbReference type="InterPro" id="IPR005754">
    <property type="entry name" value="Sortase"/>
</dbReference>
<evidence type="ECO:0000313" key="5">
    <source>
        <dbReference type="Proteomes" id="UP000198857"/>
    </source>
</evidence>
<dbReference type="CDD" id="cd05829">
    <property type="entry name" value="Sortase_F"/>
    <property type="match status" value="1"/>
</dbReference>
<evidence type="ECO:0000256" key="1">
    <source>
        <dbReference type="ARBA" id="ARBA00022801"/>
    </source>
</evidence>
<dbReference type="STRING" id="1523247.SAMN05660464_0919"/>
<dbReference type="SUPFAM" id="SSF63817">
    <property type="entry name" value="Sortase"/>
    <property type="match status" value="1"/>
</dbReference>
<feature type="transmembrane region" description="Helical" evidence="3">
    <location>
        <begin position="34"/>
        <end position="56"/>
    </location>
</feature>
<accession>A0A1I5JPE3</accession>
<keyword evidence="3" id="KW-1133">Transmembrane helix</keyword>
<dbReference type="GO" id="GO:0016787">
    <property type="term" value="F:hydrolase activity"/>
    <property type="evidence" value="ECO:0007669"/>
    <property type="project" value="UniProtKB-KW"/>
</dbReference>
<dbReference type="Proteomes" id="UP000198857">
    <property type="component" value="Unassembled WGS sequence"/>
</dbReference>
<dbReference type="InterPro" id="IPR023365">
    <property type="entry name" value="Sortase_dom-sf"/>
</dbReference>
<reference evidence="5" key="1">
    <citation type="submission" date="2016-10" db="EMBL/GenBank/DDBJ databases">
        <authorList>
            <person name="Varghese N."/>
            <person name="Submissions S."/>
        </authorList>
    </citation>
    <scope>NUCLEOTIDE SEQUENCE [LARGE SCALE GENOMIC DNA]</scope>
    <source>
        <strain evidence="5">DSM 44208</strain>
    </source>
</reference>